<evidence type="ECO:0000256" key="2">
    <source>
        <dbReference type="SAM" id="MobiDB-lite"/>
    </source>
</evidence>
<feature type="domain" description="3-hydroxyisobutyrate dehydrogenase-like NAD-binding" evidence="4">
    <location>
        <begin position="172"/>
        <end position="271"/>
    </location>
</feature>
<evidence type="ECO:0000313" key="7">
    <source>
        <dbReference type="Proteomes" id="UP001210925"/>
    </source>
</evidence>
<name>A0AAD5YBG7_9FUNG</name>
<dbReference type="EMBL" id="JADGKB010000001">
    <property type="protein sequence ID" value="KAJ3262599.1"/>
    <property type="molecule type" value="Genomic_DNA"/>
</dbReference>
<dbReference type="InterPro" id="IPR002204">
    <property type="entry name" value="3-OH-isobutyrate_DH-rel_CS"/>
</dbReference>
<feature type="compositionally biased region" description="Acidic residues" evidence="2">
    <location>
        <begin position="344"/>
        <end position="354"/>
    </location>
</feature>
<dbReference type="InterPro" id="IPR013328">
    <property type="entry name" value="6PGD_dom2"/>
</dbReference>
<dbReference type="Gene3D" id="3.40.50.720">
    <property type="entry name" value="NAD(P)-binding Rossmann-like Domain"/>
    <property type="match status" value="1"/>
</dbReference>
<dbReference type="Pfam" id="PF23086">
    <property type="entry name" value="Tudor_Coilin"/>
    <property type="match status" value="1"/>
</dbReference>
<dbReference type="InterPro" id="IPR029154">
    <property type="entry name" value="HIBADH-like_NADP-bd"/>
</dbReference>
<accession>A0AAD5YBG7</accession>
<feature type="compositionally biased region" description="Low complexity" evidence="2">
    <location>
        <begin position="324"/>
        <end position="343"/>
    </location>
</feature>
<evidence type="ECO:0000259" key="3">
    <source>
        <dbReference type="Pfam" id="PF03446"/>
    </source>
</evidence>
<feature type="region of interest" description="Disordered" evidence="2">
    <location>
        <begin position="438"/>
        <end position="461"/>
    </location>
</feature>
<reference evidence="6" key="1">
    <citation type="submission" date="2020-05" db="EMBL/GenBank/DDBJ databases">
        <title>Phylogenomic resolution of chytrid fungi.</title>
        <authorList>
            <person name="Stajich J.E."/>
            <person name="Amses K."/>
            <person name="Simmons R."/>
            <person name="Seto K."/>
            <person name="Myers J."/>
            <person name="Bonds A."/>
            <person name="Quandt C.A."/>
            <person name="Barry K."/>
            <person name="Liu P."/>
            <person name="Grigoriev I."/>
            <person name="Longcore J.E."/>
            <person name="James T.Y."/>
        </authorList>
    </citation>
    <scope>NUCLEOTIDE SEQUENCE</scope>
    <source>
        <strain evidence="6">PLAUS21</strain>
    </source>
</reference>
<keyword evidence="7" id="KW-1185">Reference proteome</keyword>
<dbReference type="Gene3D" id="1.10.1040.10">
    <property type="entry name" value="N-(1-d-carboxylethyl)-l-norvaline Dehydrogenase, domain 2"/>
    <property type="match status" value="1"/>
</dbReference>
<gene>
    <name evidence="6" type="ORF">HK103_000128</name>
</gene>
<dbReference type="PANTHER" id="PTHR43580">
    <property type="entry name" value="OXIDOREDUCTASE GLYR1-RELATED"/>
    <property type="match status" value="1"/>
</dbReference>
<protein>
    <submittedName>
        <fullName evidence="6">Uncharacterized protein</fullName>
    </submittedName>
</protein>
<dbReference type="Pfam" id="PF14833">
    <property type="entry name" value="NAD_binding_11"/>
    <property type="match status" value="1"/>
</dbReference>
<feature type="domain" description="6-phosphogluconate dehydrogenase NADP-binding" evidence="3">
    <location>
        <begin position="6"/>
        <end position="161"/>
    </location>
</feature>
<comment type="similarity">
    <text evidence="1">Belongs to the HIBADH-related family. NP60 subfamily.</text>
</comment>
<dbReference type="AlphaFoldDB" id="A0AAD5YBG7"/>
<dbReference type="Pfam" id="PF03446">
    <property type="entry name" value="NAD_binding_2"/>
    <property type="match status" value="1"/>
</dbReference>
<evidence type="ECO:0000259" key="4">
    <source>
        <dbReference type="Pfam" id="PF14833"/>
    </source>
</evidence>
<dbReference type="GO" id="GO:0050661">
    <property type="term" value="F:NADP binding"/>
    <property type="evidence" value="ECO:0007669"/>
    <property type="project" value="InterPro"/>
</dbReference>
<evidence type="ECO:0000259" key="5">
    <source>
        <dbReference type="Pfam" id="PF23086"/>
    </source>
</evidence>
<proteinExistence type="inferred from homology"/>
<dbReference type="InterPro" id="IPR051265">
    <property type="entry name" value="HIBADH-related_NP60_sf"/>
</dbReference>
<evidence type="ECO:0000256" key="1">
    <source>
        <dbReference type="ARBA" id="ARBA00007598"/>
    </source>
</evidence>
<dbReference type="InterPro" id="IPR056398">
    <property type="entry name" value="Tudor_Coilin"/>
</dbReference>
<evidence type="ECO:0000313" key="6">
    <source>
        <dbReference type="EMBL" id="KAJ3262599.1"/>
    </source>
</evidence>
<feature type="compositionally biased region" description="Basic and acidic residues" evidence="2">
    <location>
        <begin position="298"/>
        <end position="315"/>
    </location>
</feature>
<dbReference type="InterPro" id="IPR008927">
    <property type="entry name" value="6-PGluconate_DH-like_C_sf"/>
</dbReference>
<feature type="region of interest" description="Disordered" evidence="2">
    <location>
        <begin position="297"/>
        <end position="359"/>
    </location>
</feature>
<dbReference type="PANTHER" id="PTHR43580:SF8">
    <property type="entry name" value="6-PHOSPHOGLUCONATE DEHYDROGENASE NADP-BINDING DOMAIN-CONTAINING PROTEIN-RELATED"/>
    <property type="match status" value="1"/>
</dbReference>
<dbReference type="InterPro" id="IPR036291">
    <property type="entry name" value="NAD(P)-bd_dom_sf"/>
</dbReference>
<comment type="caution">
    <text evidence="6">The sequence shown here is derived from an EMBL/GenBank/DDBJ whole genome shotgun (WGS) entry which is preliminary data.</text>
</comment>
<organism evidence="6 7">
    <name type="scientific">Boothiomyces macroporosus</name>
    <dbReference type="NCBI Taxonomy" id="261099"/>
    <lineage>
        <taxon>Eukaryota</taxon>
        <taxon>Fungi</taxon>
        <taxon>Fungi incertae sedis</taxon>
        <taxon>Chytridiomycota</taxon>
        <taxon>Chytridiomycota incertae sedis</taxon>
        <taxon>Chytridiomycetes</taxon>
        <taxon>Rhizophydiales</taxon>
        <taxon>Terramycetaceae</taxon>
        <taxon>Boothiomyces</taxon>
    </lineage>
</organism>
<dbReference type="SUPFAM" id="SSF51735">
    <property type="entry name" value="NAD(P)-binding Rossmann-fold domains"/>
    <property type="match status" value="1"/>
</dbReference>
<feature type="domain" description="Coilin tudor" evidence="5">
    <location>
        <begin position="493"/>
        <end position="607"/>
    </location>
</feature>
<sequence length="607" mass="67827">MQPQDTVGFIGLGNMGSAMAANLMQGIAPKPLHIWNRTKSKADELVKQGAVWMNSIQELGKKCNIIICVAFDDAALRQIICKVIEGGPQPGTIFASCSTIHPDTTKELVPLALKHGVHFMGTPVFGRPDAAANKMLVMVLAGHPEAKKTISPYLMTMGKGILDSGDEAHLANVQKLVGNFFVSALIELSAEAQTLAEKNGLNREKVVEFVDMMFPIRTFQVYNRIIADEDFSQGFSVSGGLKDVGLIRDIAQKTGTKVPIADITFDHLSKVGPEDKDKDWAVLSNIIDDSYVNTKKHKSEEILDTKKEQESRSDAGESDESSDSSESASSESSSDSDSSSSSETDSDSSSDESEETKAAEAVLKAVDPKLVKTLHKNKRKAVNNMLHVKPLHQKFDQNEPKVFNTKVELFNAPGTFSQNQMKRHRKLNKEAVPIEMEEDQENYEENQEYEETEGWEEAPNEETNVIEEDVNQNEQDDMELEDNNEPSTQALDAIDYNELPVLKEPKENAEIVYKTLELSLAYTAEISDYKRARILSFIPTKKSFKVVLQKLNPDIPKMPSSAWEPKIYDYIFPKARKFEIDQDEQDESTDNTVEVDWKDLIEVRLIK</sequence>
<dbReference type="GO" id="GO:0016491">
    <property type="term" value="F:oxidoreductase activity"/>
    <property type="evidence" value="ECO:0007669"/>
    <property type="project" value="InterPro"/>
</dbReference>
<dbReference type="Proteomes" id="UP001210925">
    <property type="component" value="Unassembled WGS sequence"/>
</dbReference>
<dbReference type="InterPro" id="IPR006115">
    <property type="entry name" value="6PGDH_NADP-bd"/>
</dbReference>
<dbReference type="PROSITE" id="PS00895">
    <property type="entry name" value="3_HYDROXYISOBUT_DH"/>
    <property type="match status" value="1"/>
</dbReference>
<dbReference type="SUPFAM" id="SSF48179">
    <property type="entry name" value="6-phosphogluconate dehydrogenase C-terminal domain-like"/>
    <property type="match status" value="1"/>
</dbReference>
<dbReference type="GO" id="GO:0051287">
    <property type="term" value="F:NAD binding"/>
    <property type="evidence" value="ECO:0007669"/>
    <property type="project" value="InterPro"/>
</dbReference>